<reference evidence="1 2" key="1">
    <citation type="submission" date="2017-03" db="EMBL/GenBank/DDBJ databases">
        <title>Genomic insights into Mycobacterium simiae human colonization.</title>
        <authorList>
            <person name="Steffani J.L."/>
            <person name="Brunck M.E."/>
            <person name="Cruz E."/>
            <person name="Montiel R."/>
            <person name="Barona F."/>
        </authorList>
    </citation>
    <scope>NUCLEOTIDE SEQUENCE [LARGE SCALE GENOMIC DNA]</scope>
    <source>
        <strain evidence="1 2">MsiGto</strain>
    </source>
</reference>
<proteinExistence type="predicted"/>
<protein>
    <submittedName>
        <fullName evidence="1">Uncharacterized protein</fullName>
    </submittedName>
</protein>
<dbReference type="AlphaFoldDB" id="A0A1X0YHQ9"/>
<evidence type="ECO:0000313" key="2">
    <source>
        <dbReference type="Proteomes" id="UP000193040"/>
    </source>
</evidence>
<keyword evidence="2" id="KW-1185">Reference proteome</keyword>
<sequence length="120" mass="12464">MIGHGAEVLRSVAGMMREPARPVAPCVANFDRVHVPGRGGSAYNGIFGETDVTVVAGFAQQLVLERLPAGLVIDGARDFDGRLYIIVSGKVQQGSDVLVADTEALKAVCRNGGGPMSDVA</sequence>
<evidence type="ECO:0000313" key="1">
    <source>
        <dbReference type="EMBL" id="ORJ64744.1"/>
    </source>
</evidence>
<comment type="caution">
    <text evidence="1">The sequence shown here is derived from an EMBL/GenBank/DDBJ whole genome shotgun (WGS) entry which is preliminary data.</text>
</comment>
<organism evidence="1 2">
    <name type="scientific">Mycobacterium simiae</name>
    <name type="common">Mycobacterium habana</name>
    <dbReference type="NCBI Taxonomy" id="1784"/>
    <lineage>
        <taxon>Bacteria</taxon>
        <taxon>Bacillati</taxon>
        <taxon>Actinomycetota</taxon>
        <taxon>Actinomycetes</taxon>
        <taxon>Mycobacteriales</taxon>
        <taxon>Mycobacteriaceae</taxon>
        <taxon>Mycobacterium</taxon>
        <taxon>Mycobacterium simiae complex</taxon>
    </lineage>
</organism>
<accession>A0A1X0YHQ9</accession>
<gene>
    <name evidence="1" type="ORF">B5M45_00230</name>
</gene>
<dbReference type="EMBL" id="MZZM01000001">
    <property type="protein sequence ID" value="ORJ64744.1"/>
    <property type="molecule type" value="Genomic_DNA"/>
</dbReference>
<dbReference type="Proteomes" id="UP000193040">
    <property type="component" value="Unassembled WGS sequence"/>
</dbReference>
<name>A0A1X0YHQ9_MYCSI</name>